<gene>
    <name evidence="3" type="ORF">EG849_09345</name>
</gene>
<evidence type="ECO:0000313" key="3">
    <source>
        <dbReference type="EMBL" id="RRJ91133.1"/>
    </source>
</evidence>
<comment type="caution">
    <text evidence="3">The sequence shown here is derived from an EMBL/GenBank/DDBJ whole genome shotgun (WGS) entry which is preliminary data.</text>
</comment>
<keyword evidence="4" id="KW-1185">Reference proteome</keyword>
<sequence length="647" mass="75081">MKKIIVLFVGLFSVSSFAQNFELGKVSIDELKEKIHLADSSASAAVLYKTGKNYFELNSEGYFILVSEIEQRVKIYKKEGYEYATVEVPYYTGGKLVRLYFDKAVTYNLVGDKIEKTKLKSDGEFTEKVNENYSIKKIALPNVKEGSVIEYKYTLKTPYYMAFPDFNFQTSIPVNKVQLTVEIPQYFTYRRFLKGYAPINMEAETVVKNRVNNYNDSRIVFKGEEIKALKEESHVNNIDNYTSILQYELAATNFPNSVVENFSTDWESVAKTIYDDKNFGNELNYKSYFEKDLDPLLKSTLKREDRINLIFNYVKSRMNWNEKNSYYCNVGVKKAYNEKVGNVAEINLMLTAMLRYANIKANPVLVSTQANGIAYYPNRTAYNYVICAIEQENGEYILLDATSKNSLPDILPLRNLNWVGRMIRENKTSKEIDLMPKMISRELINVMAQIDAEGKITGKARDQYFDYNACAFRDYYLKMSRDSYLEMIEKRYNGVEIGEYTTNNDKDLEKPMIETYDFTHTNMVERIGGKIYFSPMLYFAKVENPFKQEKREFPVDFPFPYQDKYTFSITIPDGYEIESLPKALSVVMEENLGSFKFNISSVGKTIQVMATIDVNSSHFSPNYYPTLKDFYKAMIEKQNEKVVLKKV</sequence>
<accession>A0A3P3WF02</accession>
<name>A0A3P3WF02_9FLAO</name>
<evidence type="ECO:0000313" key="4">
    <source>
        <dbReference type="Proteomes" id="UP000271937"/>
    </source>
</evidence>
<dbReference type="AlphaFoldDB" id="A0A3P3WF02"/>
<reference evidence="3 4" key="1">
    <citation type="submission" date="2018-11" db="EMBL/GenBank/DDBJ databases">
        <title>Flavobacterium sp. nov., YIM 102600 draft genome.</title>
        <authorList>
            <person name="Li G."/>
            <person name="Jiang Y."/>
        </authorList>
    </citation>
    <scope>NUCLEOTIDE SEQUENCE [LARGE SCALE GENOMIC DNA]</scope>
    <source>
        <strain evidence="3 4">YIM 102600</strain>
    </source>
</reference>
<dbReference type="Gene3D" id="2.60.120.1130">
    <property type="match status" value="1"/>
</dbReference>
<protein>
    <submittedName>
        <fullName evidence="3">DUF3857 domain-containing protein</fullName>
    </submittedName>
</protein>
<feature type="signal peptide" evidence="1">
    <location>
        <begin position="1"/>
        <end position="18"/>
    </location>
</feature>
<dbReference type="OrthoDB" id="98874at2"/>
<proteinExistence type="predicted"/>
<dbReference type="Gene3D" id="3.10.620.30">
    <property type="match status" value="1"/>
</dbReference>
<feature type="domain" description="DUF3857" evidence="2">
    <location>
        <begin position="67"/>
        <end position="194"/>
    </location>
</feature>
<evidence type="ECO:0000259" key="2">
    <source>
        <dbReference type="Pfam" id="PF12969"/>
    </source>
</evidence>
<dbReference type="InterPro" id="IPR024618">
    <property type="entry name" value="DUF3857"/>
</dbReference>
<evidence type="ECO:0000256" key="1">
    <source>
        <dbReference type="SAM" id="SignalP"/>
    </source>
</evidence>
<dbReference type="Pfam" id="PF12969">
    <property type="entry name" value="DUF3857"/>
    <property type="match status" value="1"/>
</dbReference>
<dbReference type="EMBL" id="RQVR01000009">
    <property type="protein sequence ID" value="RRJ91133.1"/>
    <property type="molecule type" value="Genomic_DNA"/>
</dbReference>
<feature type="chain" id="PRO_5017929540" evidence="1">
    <location>
        <begin position="19"/>
        <end position="647"/>
    </location>
</feature>
<keyword evidence="1" id="KW-0732">Signal</keyword>
<organism evidence="3 4">
    <name type="scientific">Flavobacterium macacae</name>
    <dbReference type="NCBI Taxonomy" id="2488993"/>
    <lineage>
        <taxon>Bacteria</taxon>
        <taxon>Pseudomonadati</taxon>
        <taxon>Bacteroidota</taxon>
        <taxon>Flavobacteriia</taxon>
        <taxon>Flavobacteriales</taxon>
        <taxon>Flavobacteriaceae</taxon>
        <taxon>Flavobacterium</taxon>
    </lineage>
</organism>
<dbReference type="Gene3D" id="2.60.40.3140">
    <property type="match status" value="1"/>
</dbReference>
<dbReference type="RefSeq" id="WP_125012816.1">
    <property type="nucleotide sequence ID" value="NZ_RQVR01000009.1"/>
</dbReference>
<dbReference type="Proteomes" id="UP000271937">
    <property type="component" value="Unassembled WGS sequence"/>
</dbReference>